<dbReference type="PANTHER" id="PTHR43619">
    <property type="entry name" value="S-ADENOSYL-L-METHIONINE-DEPENDENT METHYLTRANSFERASE YKTD-RELATED"/>
    <property type="match status" value="1"/>
</dbReference>
<dbReference type="PANTHER" id="PTHR43619:SF2">
    <property type="entry name" value="S-ADENOSYL-L-METHIONINE-DEPENDENT METHYLTRANSFERASES SUPERFAMILY PROTEIN"/>
    <property type="match status" value="1"/>
</dbReference>
<dbReference type="InterPro" id="IPR029063">
    <property type="entry name" value="SAM-dependent_MTases_sf"/>
</dbReference>
<dbReference type="STRING" id="1173701.A0A066XAC7"/>
<protein>
    <submittedName>
        <fullName evidence="3">Putative O-methyltransferase</fullName>
    </submittedName>
</protein>
<keyword evidence="2 3" id="KW-0808">Transferase</keyword>
<evidence type="ECO:0000256" key="1">
    <source>
        <dbReference type="ARBA" id="ARBA00022603"/>
    </source>
</evidence>
<dbReference type="Gene3D" id="3.40.50.150">
    <property type="entry name" value="Vaccinia Virus protein VP39"/>
    <property type="match status" value="1"/>
</dbReference>
<organism evidence="3 4">
    <name type="scientific">Colletotrichum sublineola</name>
    <name type="common">Sorghum anthracnose fungus</name>
    <dbReference type="NCBI Taxonomy" id="1173701"/>
    <lineage>
        <taxon>Eukaryota</taxon>
        <taxon>Fungi</taxon>
        <taxon>Dikarya</taxon>
        <taxon>Ascomycota</taxon>
        <taxon>Pezizomycotina</taxon>
        <taxon>Sordariomycetes</taxon>
        <taxon>Hypocreomycetidae</taxon>
        <taxon>Glomerellales</taxon>
        <taxon>Glomerellaceae</taxon>
        <taxon>Colletotrichum</taxon>
        <taxon>Colletotrichum graminicola species complex</taxon>
    </lineage>
</organism>
<dbReference type="SUPFAM" id="SSF53335">
    <property type="entry name" value="S-adenosyl-L-methionine-dependent methyltransferases"/>
    <property type="match status" value="1"/>
</dbReference>
<dbReference type="HOGENOM" id="CLU_069348_2_0_1"/>
<keyword evidence="4" id="KW-1185">Reference proteome</keyword>
<dbReference type="eggNOG" id="ENOG502RXVR">
    <property type="taxonomic scope" value="Eukaryota"/>
</dbReference>
<dbReference type="Pfam" id="PF04072">
    <property type="entry name" value="LCM"/>
    <property type="match status" value="1"/>
</dbReference>
<evidence type="ECO:0000256" key="2">
    <source>
        <dbReference type="ARBA" id="ARBA00022679"/>
    </source>
</evidence>
<gene>
    <name evidence="3" type="ORF">CSUB01_11982</name>
</gene>
<sequence length="304" mass="34163">MSLSTSSAGPSKGKVTLAGAEETLLLTLLARAQDAESPHPILSDQYAVDLVSQIEDQGYNFKRTVEGGLAPRRFAHSVATRGRMLDICTEKFLRRHSGPATVLHLACGLDTRSMRIRWRGEGRLWIDADLKEAVKLRQELIKDLDPGRGAGEYRLLEADIREKEWLSKHNIPTDRPVLILFEGLTPYVTPDEFYSFLQQTVNCFHQSGVHGEIYFDALGSLLYHIINYRFEGALKVMGARVSYYLDDPKTLEQKVAGLKFKERVFQTLDLHKTGLLGKVLVLFGWLIDLFGLSGRIGGGYGYEF</sequence>
<dbReference type="OrthoDB" id="203237at2759"/>
<accession>A0A066XAC7</accession>
<dbReference type="GO" id="GO:0032259">
    <property type="term" value="P:methylation"/>
    <property type="evidence" value="ECO:0007669"/>
    <property type="project" value="UniProtKB-KW"/>
</dbReference>
<dbReference type="AlphaFoldDB" id="A0A066XAC7"/>
<proteinExistence type="predicted"/>
<keyword evidence="1 3" id="KW-0489">Methyltransferase</keyword>
<evidence type="ECO:0000313" key="4">
    <source>
        <dbReference type="Proteomes" id="UP000027238"/>
    </source>
</evidence>
<dbReference type="Proteomes" id="UP000027238">
    <property type="component" value="Unassembled WGS sequence"/>
</dbReference>
<reference evidence="4" key="1">
    <citation type="journal article" date="2014" name="Genome Announc.">
        <title>Draft genome sequence of Colletotrichum sublineola, a destructive pathogen of cultivated sorghum.</title>
        <authorList>
            <person name="Baroncelli R."/>
            <person name="Sanz-Martin J.M."/>
            <person name="Rech G.E."/>
            <person name="Sukno S.A."/>
            <person name="Thon M.R."/>
        </authorList>
    </citation>
    <scope>NUCLEOTIDE SEQUENCE [LARGE SCALE GENOMIC DNA]</scope>
    <source>
        <strain evidence="4">TX430BB</strain>
    </source>
</reference>
<dbReference type="GO" id="GO:0008168">
    <property type="term" value="F:methyltransferase activity"/>
    <property type="evidence" value="ECO:0007669"/>
    <property type="project" value="UniProtKB-KW"/>
</dbReference>
<dbReference type="InterPro" id="IPR007213">
    <property type="entry name" value="Ppm1/Ppm2/Tcmp"/>
</dbReference>
<comment type="caution">
    <text evidence="3">The sequence shown here is derived from an EMBL/GenBank/DDBJ whole genome shotgun (WGS) entry which is preliminary data.</text>
</comment>
<dbReference type="EMBL" id="JMSE01000968">
    <property type="protein sequence ID" value="KDN66118.1"/>
    <property type="molecule type" value="Genomic_DNA"/>
</dbReference>
<name>A0A066XAC7_COLSU</name>
<evidence type="ECO:0000313" key="3">
    <source>
        <dbReference type="EMBL" id="KDN66118.1"/>
    </source>
</evidence>